<dbReference type="InterPro" id="IPR004360">
    <property type="entry name" value="Glyas_Fos-R_dOase_dom"/>
</dbReference>
<keyword evidence="6 8" id="KW-0560">Oxidoreductase</keyword>
<dbReference type="PROSITE" id="PS00082">
    <property type="entry name" value="EXTRADIOL_DIOXYGENAS"/>
    <property type="match status" value="1"/>
</dbReference>
<dbReference type="SUPFAM" id="SSF54593">
    <property type="entry name" value="Glyoxalase/Bleomycin resistance protein/Dihydroxybiphenyl dioxygenase"/>
    <property type="match status" value="1"/>
</dbReference>
<dbReference type="PANTHER" id="PTHR21366">
    <property type="entry name" value="GLYOXALASE FAMILY PROTEIN"/>
    <property type="match status" value="1"/>
</dbReference>
<keyword evidence="3" id="KW-0479">Metal-binding</keyword>
<protein>
    <submittedName>
        <fullName evidence="10">Glyoxylase I family protein</fullName>
    </submittedName>
</protein>
<evidence type="ECO:0000256" key="4">
    <source>
        <dbReference type="ARBA" id="ARBA00022797"/>
    </source>
</evidence>
<reference evidence="10 11" key="1">
    <citation type="submission" date="2019-06" db="EMBL/GenBank/DDBJ databases">
        <title>Genomic Encyclopedia of Type Strains, Phase IV (KMG-V): Genome sequencing to study the core and pangenomes of soil and plant-associated prokaryotes.</title>
        <authorList>
            <person name="Whitman W."/>
        </authorList>
    </citation>
    <scope>NUCLEOTIDE SEQUENCE [LARGE SCALE GENOMIC DNA]</scope>
    <source>
        <strain evidence="10 11">BR 11880</strain>
    </source>
</reference>
<dbReference type="InterPro" id="IPR050383">
    <property type="entry name" value="GlyoxalaseI/FosfomycinResist"/>
</dbReference>
<evidence type="ECO:0000256" key="8">
    <source>
        <dbReference type="RuleBase" id="RU000683"/>
    </source>
</evidence>
<sequence>MAPMTPPFSPRGFDHLALPVTNIAASLAFYRDLLGCPVTAEWPEDALVRLRVGDADLFLVDVTVPEGAWAKPPAGPGRNLDHLCIALAPCDEVAVRGHLAAHGLDIIEERVGDNRHGPTLSLYIRDPQGTQVELLLPGG</sequence>
<comment type="cofactor">
    <cofactor evidence="1 8">
        <name>Fe(2+)</name>
        <dbReference type="ChEBI" id="CHEBI:29033"/>
    </cofactor>
</comment>
<evidence type="ECO:0000313" key="10">
    <source>
        <dbReference type="EMBL" id="TWB12282.1"/>
    </source>
</evidence>
<evidence type="ECO:0000256" key="7">
    <source>
        <dbReference type="ARBA" id="ARBA00023004"/>
    </source>
</evidence>
<evidence type="ECO:0000256" key="3">
    <source>
        <dbReference type="ARBA" id="ARBA00022723"/>
    </source>
</evidence>
<dbReference type="AlphaFoldDB" id="A0A560ESE4"/>
<name>A0A560ESE4_9PROT</name>
<organism evidence="10 11">
    <name type="scientific">Nitrospirillum amazonense</name>
    <dbReference type="NCBI Taxonomy" id="28077"/>
    <lineage>
        <taxon>Bacteria</taxon>
        <taxon>Pseudomonadati</taxon>
        <taxon>Pseudomonadota</taxon>
        <taxon>Alphaproteobacteria</taxon>
        <taxon>Rhodospirillales</taxon>
        <taxon>Azospirillaceae</taxon>
        <taxon>Nitrospirillum</taxon>
    </lineage>
</organism>
<dbReference type="PROSITE" id="PS51819">
    <property type="entry name" value="VOC"/>
    <property type="match status" value="1"/>
</dbReference>
<dbReference type="GO" id="GO:0051213">
    <property type="term" value="F:dioxygenase activity"/>
    <property type="evidence" value="ECO:0007669"/>
    <property type="project" value="UniProtKB-KW"/>
</dbReference>
<dbReference type="Pfam" id="PF00903">
    <property type="entry name" value="Glyoxalase"/>
    <property type="match status" value="1"/>
</dbReference>
<evidence type="ECO:0000256" key="6">
    <source>
        <dbReference type="ARBA" id="ARBA00023002"/>
    </source>
</evidence>
<dbReference type="InterPro" id="IPR029068">
    <property type="entry name" value="Glyas_Bleomycin-R_OHBP_Dase"/>
</dbReference>
<evidence type="ECO:0000256" key="2">
    <source>
        <dbReference type="ARBA" id="ARBA00008784"/>
    </source>
</evidence>
<evidence type="ECO:0000256" key="1">
    <source>
        <dbReference type="ARBA" id="ARBA00001954"/>
    </source>
</evidence>
<dbReference type="RefSeq" id="WP_186457600.1">
    <property type="nucleotide sequence ID" value="NZ_VITN01000026.1"/>
</dbReference>
<dbReference type="GO" id="GO:0008198">
    <property type="term" value="F:ferrous iron binding"/>
    <property type="evidence" value="ECO:0007669"/>
    <property type="project" value="InterPro"/>
</dbReference>
<keyword evidence="4 8" id="KW-0058">Aromatic hydrocarbons catabolism</keyword>
<evidence type="ECO:0000313" key="11">
    <source>
        <dbReference type="Proteomes" id="UP000319859"/>
    </source>
</evidence>
<accession>A0A560ESE4</accession>
<dbReference type="InterPro" id="IPR000486">
    <property type="entry name" value="Xdiol_ring_cleave_dOase_1/2"/>
</dbReference>
<keyword evidence="5 8" id="KW-0223">Dioxygenase</keyword>
<dbReference type="Gene3D" id="3.10.180.10">
    <property type="entry name" value="2,3-Dihydroxybiphenyl 1,2-Dioxygenase, domain 1"/>
    <property type="match status" value="1"/>
</dbReference>
<feature type="domain" description="VOC" evidence="9">
    <location>
        <begin position="12"/>
        <end position="137"/>
    </location>
</feature>
<comment type="caution">
    <text evidence="10">The sequence shown here is derived from an EMBL/GenBank/DDBJ whole genome shotgun (WGS) entry which is preliminary data.</text>
</comment>
<comment type="similarity">
    <text evidence="2 8">Belongs to the extradiol ring-cleavage dioxygenase family.</text>
</comment>
<keyword evidence="7 8" id="KW-0408">Iron</keyword>
<evidence type="ECO:0000256" key="5">
    <source>
        <dbReference type="ARBA" id="ARBA00022964"/>
    </source>
</evidence>
<evidence type="ECO:0000259" key="9">
    <source>
        <dbReference type="PROSITE" id="PS51819"/>
    </source>
</evidence>
<dbReference type="PANTHER" id="PTHR21366:SF14">
    <property type="entry name" value="GLYOXALASE DOMAIN-CONTAINING PROTEIN 5"/>
    <property type="match status" value="1"/>
</dbReference>
<gene>
    <name evidence="10" type="ORF">FBZ89_12661</name>
</gene>
<dbReference type="InterPro" id="IPR037523">
    <property type="entry name" value="VOC_core"/>
</dbReference>
<proteinExistence type="inferred from homology"/>
<dbReference type="Proteomes" id="UP000319859">
    <property type="component" value="Unassembled WGS sequence"/>
</dbReference>
<dbReference type="EMBL" id="VITN01000026">
    <property type="protein sequence ID" value="TWB12282.1"/>
    <property type="molecule type" value="Genomic_DNA"/>
</dbReference>